<evidence type="ECO:0000313" key="3">
    <source>
        <dbReference type="Proteomes" id="UP001146793"/>
    </source>
</evidence>
<dbReference type="InterPro" id="IPR013783">
    <property type="entry name" value="Ig-like_fold"/>
</dbReference>
<dbReference type="InterPro" id="IPR006644">
    <property type="entry name" value="Cadg"/>
</dbReference>
<dbReference type="Pfam" id="PF05345">
    <property type="entry name" value="He_PIG"/>
    <property type="match status" value="3"/>
</dbReference>
<protein>
    <submittedName>
        <fullName evidence="2">Dystroglycan-related</fullName>
    </submittedName>
</protein>
<organism evidence="2 3">
    <name type="scientific">Anaeramoeba flamelloides</name>
    <dbReference type="NCBI Taxonomy" id="1746091"/>
    <lineage>
        <taxon>Eukaryota</taxon>
        <taxon>Metamonada</taxon>
        <taxon>Anaeramoebidae</taxon>
        <taxon>Anaeramoeba</taxon>
    </lineage>
</organism>
<feature type="domain" description="Dystroglycan-type cadherin-like" evidence="1">
    <location>
        <begin position="1216"/>
        <end position="1313"/>
    </location>
</feature>
<dbReference type="EMBL" id="JANTQA010000048">
    <property type="protein sequence ID" value="KAJ3431168.1"/>
    <property type="molecule type" value="Genomic_DNA"/>
</dbReference>
<evidence type="ECO:0000259" key="1">
    <source>
        <dbReference type="SMART" id="SM00736"/>
    </source>
</evidence>
<proteinExistence type="predicted"/>
<feature type="domain" description="Dystroglycan-type cadherin-like" evidence="1">
    <location>
        <begin position="1413"/>
        <end position="1512"/>
    </location>
</feature>
<evidence type="ECO:0000313" key="2">
    <source>
        <dbReference type="EMBL" id="KAJ3431168.1"/>
    </source>
</evidence>
<dbReference type="SMART" id="SM00736">
    <property type="entry name" value="CADG"/>
    <property type="match status" value="5"/>
</dbReference>
<dbReference type="GO" id="GO:0005509">
    <property type="term" value="F:calcium ion binding"/>
    <property type="evidence" value="ECO:0007669"/>
    <property type="project" value="InterPro"/>
</dbReference>
<comment type="caution">
    <text evidence="2">The sequence shown here is derived from an EMBL/GenBank/DDBJ whole genome shotgun (WGS) entry which is preliminary data.</text>
</comment>
<sequence length="1831" mass="205073">MEVGDVTVDQEPDTQICTFPEDESHLTVLVYKGKNLDGFSNIRLRAYEIDEDNSIGPIGASVLMSEEFSNNTLSKPGVVCLEDNRVLVVWADIVKYGEMEDFIFKGMIYNVRTKERGEVVDLNDMFSCRVFSTYVVKRVGTSSEKKFFFTFNYNIQYNNLDNYIIKGQLFTYEGFTITAVGSVGNLYDGSKYTETVGNKLYSFPETDKFFILFDTENAAERRIARCYVYQLSSTADNGYERLTKSTLYTGDTAYSLGNIWISGIHGDSFEDTTQTVMISWVTFETTEYYAIEAYLADDNTMKLKDSFLFDPSIKLIDFARSHFYENQKKSVVTWNNDNNDIDVDFNFIDFNTSPPEALYSMQEVDRPSNERYWSVNLVTLSNGNFIFAIDGDVDLARYFVKLFYFTNDEPSSIKSFEDSVTPAGGSGQRIITDYFNIPGSATYDFATDPVITADPKWMSIENTDELNWNAPDLCTTEYLVTVSGEGSCGSISDSFTLKIENEEPTFGGTITSPPEYKPGDVPSQYTFDKTSVTDPESDPITYTTNLPGAPWSFSETSDDDNMYFDSSDALTGCSDESKIEITAYDACEQNLTLEIPYKYVNTPPTKDDSLIPGVPTAVAGSDYNYEIGQTPFSDPDSETLTFYGGERPTDGSSKPIVTGKWPFFDSDLVKFSGTTAGDLCSSVVYNMRVQACDSCSCVDYDFDINIENTQPSYNNGLTEQTVDIQGKIDYEIDEFFSDPNLEDLQFTISEGTGSPPEWIELISTDTETYIEINGPNECSSSHSITVTATDNCQQSQTGEFTVKLNNDLPVVKDVAMPGKDDLHLNEQWAYTIPSNAFDDTKQKGLTYEAKLVNPDSSLGDLPDWLNFDTRNNSFDANPKEMCGGTFTIRVIAKDICELTADSDFDITVINETPKDGTDPITNQSDGVANSEWQYVIPDQAFTDPEGDSFTLTGASGLANIQFQTTPTYSFYSSNLGTIDGCQETIELSVTGTEDNCAQSSYTKRFTLEISQPDPECDPINLISVHPKTNNYVHNFNPNPFTSPSGKPLGYELIKDLNDQDPEDLSWLTLNTENGELKLEGNVPSGCNNYQLRITATDSECGLFVNGDFEFKIESDPPQRGGDIPEQELFVGDEFDYSIPDSAFIINDQDDVEYSATEQGEDGLPDNLQFDPTTGQFSNSLNLNLCSSTKIIEITATGACGFATNNFNLIVKNKSPYVDNAIGSIELDCKQFWQFQFDENVFYDEVRSALQYRVTDLPPWDNIQFYDDNRTFTGFTPDQCETESWSINLFAKDGCNAETQDTFTVTVSNKNPKLKQSKKLQNQNLMSDQQLAVSFDQDLFTDPEDHAIDYSITVSPTDPDWIAFNDETLSLSGSTILDPNVCTKDWTVTVTAKDNCDLSGTDDFTVTVTSSPPEIDQQITERIVQSSQDWEYLIPSTAFKDLEGDTLSYEITETGQDTLPDWMFFDQPNRLYGEVPAACSPDGWNLTLSAKDDCNPNSHAVMTFHVKQNGTSPTVKTPLPNFELDPGEQWYYEIPAETFHDDTDDALEFIAHELNNDTLPFDLQLLKKAQNGTGYYFIGTAPSDCLEGPWTIALSADDGCSVPACLNFTISLIGEEPTINTYLAEQKINTYALWMYKLPERTFTTNDDSELTLNATLADGSRLPDWINFNEVTETFWGFAYEKCSTSYTIKVTAYSECGIGASQNFSLNVERPKPKTNIQLRNKIIFCRQSWSYLIWNLVSVNSDEEPQEIFFANKKTGADLPNWIKWDSETKTLYGLAPITQQTFEIRITVIDSCGQIQYQDFTLYVKKHPFTSVHSSDSSEDDDGADNTL</sequence>
<feature type="domain" description="Dystroglycan-type cadherin-like" evidence="1">
    <location>
        <begin position="1617"/>
        <end position="1716"/>
    </location>
</feature>
<feature type="domain" description="Dystroglycan-type cadherin-like" evidence="1">
    <location>
        <begin position="811"/>
        <end position="915"/>
    </location>
</feature>
<accession>A0AAV7YMZ9</accession>
<gene>
    <name evidence="2" type="ORF">M0812_02844</name>
</gene>
<name>A0AAV7YMZ9_9EUKA</name>
<dbReference type="SUPFAM" id="SSF49313">
    <property type="entry name" value="Cadherin-like"/>
    <property type="match status" value="8"/>
</dbReference>
<reference evidence="2" key="1">
    <citation type="submission" date="2022-08" db="EMBL/GenBank/DDBJ databases">
        <title>Novel sulphate-reducing endosymbionts in the free-living metamonad Anaeramoeba.</title>
        <authorList>
            <person name="Jerlstrom-Hultqvist J."/>
            <person name="Cepicka I."/>
            <person name="Gallot-Lavallee L."/>
            <person name="Salas-Leiva D."/>
            <person name="Curtis B.A."/>
            <person name="Zahonova K."/>
            <person name="Pipaliya S."/>
            <person name="Dacks J."/>
            <person name="Roger A.J."/>
        </authorList>
    </citation>
    <scope>NUCLEOTIDE SEQUENCE</scope>
    <source>
        <strain evidence="2">Busselton2</strain>
    </source>
</reference>
<feature type="domain" description="Dystroglycan-type cadherin-like" evidence="1">
    <location>
        <begin position="1320"/>
        <end position="1412"/>
    </location>
</feature>
<dbReference type="Gene3D" id="2.60.40.10">
    <property type="entry name" value="Immunoglobulins"/>
    <property type="match status" value="9"/>
</dbReference>
<dbReference type="InterPro" id="IPR015919">
    <property type="entry name" value="Cadherin-like_sf"/>
</dbReference>
<dbReference type="GO" id="GO:0016020">
    <property type="term" value="C:membrane"/>
    <property type="evidence" value="ECO:0007669"/>
    <property type="project" value="InterPro"/>
</dbReference>
<dbReference type="Proteomes" id="UP001146793">
    <property type="component" value="Unassembled WGS sequence"/>
</dbReference>